<proteinExistence type="predicted"/>
<gene>
    <name evidence="1" type="ORF">PENFLA_c018G05262</name>
</gene>
<evidence type="ECO:0000313" key="2">
    <source>
        <dbReference type="Proteomes" id="UP000191342"/>
    </source>
</evidence>
<dbReference type="EMBL" id="MLQL01000018">
    <property type="protein sequence ID" value="OQE19653.1"/>
    <property type="molecule type" value="Genomic_DNA"/>
</dbReference>
<name>A0A1V6T1M8_9EURO</name>
<comment type="caution">
    <text evidence="1">The sequence shown here is derived from an EMBL/GenBank/DDBJ whole genome shotgun (WGS) entry which is preliminary data.</text>
</comment>
<dbReference type="Proteomes" id="UP000191342">
    <property type="component" value="Unassembled WGS sequence"/>
</dbReference>
<keyword evidence="2" id="KW-1185">Reference proteome</keyword>
<evidence type="ECO:0000313" key="1">
    <source>
        <dbReference type="EMBL" id="OQE19653.1"/>
    </source>
</evidence>
<sequence length="95" mass="10479">MFLCVPYHRHHAGYDTHRFLPICFGATEAAELVMDEDVIAHAAETIRDLGARLGSLIQSHAIKHSLVNQTSDRFQRPGASLRAALCYPSSFDASP</sequence>
<dbReference type="OrthoDB" id="10407220at2759"/>
<protein>
    <submittedName>
        <fullName evidence="1">Uncharacterized protein</fullName>
    </submittedName>
</protein>
<reference evidence="2" key="1">
    <citation type="journal article" date="2017" name="Nat. Microbiol.">
        <title>Global analysis of biosynthetic gene clusters reveals vast potential of secondary metabolite production in Penicillium species.</title>
        <authorList>
            <person name="Nielsen J.C."/>
            <person name="Grijseels S."/>
            <person name="Prigent S."/>
            <person name="Ji B."/>
            <person name="Dainat J."/>
            <person name="Nielsen K.F."/>
            <person name="Frisvad J.C."/>
            <person name="Workman M."/>
            <person name="Nielsen J."/>
        </authorList>
    </citation>
    <scope>NUCLEOTIDE SEQUENCE [LARGE SCALE GENOMIC DNA]</scope>
    <source>
        <strain evidence="2">IBT 14082</strain>
    </source>
</reference>
<dbReference type="AlphaFoldDB" id="A0A1V6T1M8"/>
<accession>A0A1V6T1M8</accession>
<organism evidence="1 2">
    <name type="scientific">Penicillium flavigenum</name>
    <dbReference type="NCBI Taxonomy" id="254877"/>
    <lineage>
        <taxon>Eukaryota</taxon>
        <taxon>Fungi</taxon>
        <taxon>Dikarya</taxon>
        <taxon>Ascomycota</taxon>
        <taxon>Pezizomycotina</taxon>
        <taxon>Eurotiomycetes</taxon>
        <taxon>Eurotiomycetidae</taxon>
        <taxon>Eurotiales</taxon>
        <taxon>Aspergillaceae</taxon>
        <taxon>Penicillium</taxon>
    </lineage>
</organism>